<dbReference type="InterPro" id="IPR036410">
    <property type="entry name" value="HSP_DnaJ_Cys-rich_dom_sf"/>
</dbReference>
<accession>A0ABQ4I5F4</accession>
<dbReference type="RefSeq" id="WP_204015524.1">
    <property type="nucleotide sequence ID" value="NZ_BOOZ01000082.1"/>
</dbReference>
<sequence length="80" mass="9038">MVTLALLASLTAAGYTAWHLILCYAAPMPRCRACHGTGERRGLILRAPHECHRCHGTGHRPRLGRRLIEYIRTEYRAGQQ</sequence>
<comment type="caution">
    <text evidence="1">The sequence shown here is derived from an EMBL/GenBank/DDBJ whole genome shotgun (WGS) entry which is preliminary data.</text>
</comment>
<dbReference type="EMBL" id="BOOZ01000082">
    <property type="protein sequence ID" value="GIJ13144.1"/>
    <property type="molecule type" value="Genomic_DNA"/>
</dbReference>
<name>A0ABQ4I5F4_9ACTN</name>
<evidence type="ECO:0008006" key="3">
    <source>
        <dbReference type="Google" id="ProtNLM"/>
    </source>
</evidence>
<organism evidence="1 2">
    <name type="scientific">Micromonospora andamanensis</name>
    <dbReference type="NCBI Taxonomy" id="1287068"/>
    <lineage>
        <taxon>Bacteria</taxon>
        <taxon>Bacillati</taxon>
        <taxon>Actinomycetota</taxon>
        <taxon>Actinomycetes</taxon>
        <taxon>Micromonosporales</taxon>
        <taxon>Micromonosporaceae</taxon>
        <taxon>Micromonospora</taxon>
    </lineage>
</organism>
<proteinExistence type="predicted"/>
<evidence type="ECO:0000313" key="1">
    <source>
        <dbReference type="EMBL" id="GIJ13144.1"/>
    </source>
</evidence>
<protein>
    <recommendedName>
        <fullName evidence="3">Cytochrome c domain-containing protein</fullName>
    </recommendedName>
</protein>
<dbReference type="Proteomes" id="UP000647017">
    <property type="component" value="Unassembled WGS sequence"/>
</dbReference>
<keyword evidence="2" id="KW-1185">Reference proteome</keyword>
<reference evidence="1 2" key="1">
    <citation type="submission" date="2021-01" db="EMBL/GenBank/DDBJ databases">
        <title>Whole genome shotgun sequence of Verrucosispora andamanensis NBRC 109075.</title>
        <authorList>
            <person name="Komaki H."/>
            <person name="Tamura T."/>
        </authorList>
    </citation>
    <scope>NUCLEOTIDE SEQUENCE [LARGE SCALE GENOMIC DNA]</scope>
    <source>
        <strain evidence="1 2">NBRC 109075</strain>
    </source>
</reference>
<dbReference type="Gene3D" id="6.20.20.10">
    <property type="match status" value="1"/>
</dbReference>
<dbReference type="SUPFAM" id="SSF57938">
    <property type="entry name" value="DnaJ/Hsp40 cysteine-rich domain"/>
    <property type="match status" value="1"/>
</dbReference>
<gene>
    <name evidence="1" type="ORF">Van01_63580</name>
</gene>
<evidence type="ECO:0000313" key="2">
    <source>
        <dbReference type="Proteomes" id="UP000647017"/>
    </source>
</evidence>